<protein>
    <recommendedName>
        <fullName evidence="2">Methyltransferase FkbM domain-containing protein</fullName>
    </recommendedName>
</protein>
<dbReference type="InterPro" id="IPR029063">
    <property type="entry name" value="SAM-dependent_MTases_sf"/>
</dbReference>
<dbReference type="Gene3D" id="3.40.50.150">
    <property type="entry name" value="Vaccinia Virus protein VP39"/>
    <property type="match status" value="1"/>
</dbReference>
<evidence type="ECO:0000313" key="1">
    <source>
        <dbReference type="EMBL" id="MPM53147.1"/>
    </source>
</evidence>
<dbReference type="SUPFAM" id="SSF53335">
    <property type="entry name" value="S-adenosyl-L-methionine-dependent methyltransferases"/>
    <property type="match status" value="1"/>
</dbReference>
<organism evidence="1">
    <name type="scientific">bioreactor metagenome</name>
    <dbReference type="NCBI Taxonomy" id="1076179"/>
    <lineage>
        <taxon>unclassified sequences</taxon>
        <taxon>metagenomes</taxon>
        <taxon>ecological metagenomes</taxon>
    </lineage>
</organism>
<comment type="caution">
    <text evidence="1">The sequence shown here is derived from an EMBL/GenBank/DDBJ whole genome shotgun (WGS) entry which is preliminary data.</text>
</comment>
<proteinExistence type="predicted"/>
<gene>
    <name evidence="1" type="ORF">SDC9_99912</name>
</gene>
<evidence type="ECO:0008006" key="2">
    <source>
        <dbReference type="Google" id="ProtNLM"/>
    </source>
</evidence>
<accession>A0A645AJE8</accession>
<reference evidence="1" key="1">
    <citation type="submission" date="2019-08" db="EMBL/GenBank/DDBJ databases">
        <authorList>
            <person name="Kucharzyk K."/>
            <person name="Murdoch R.W."/>
            <person name="Higgins S."/>
            <person name="Loffler F."/>
        </authorList>
    </citation>
    <scope>NUCLEOTIDE SEQUENCE</scope>
</reference>
<dbReference type="AlphaFoldDB" id="A0A645AJE8"/>
<sequence length="249" mass="29167">MKDLLLYVRFAMDYALKNKTLSHIKYLRQWYKDKKSGATTLSRRLPWMTYDAIDFFSRNCDSYMRIFEWGSGGSTLYFASRCKEVVTIEHDPEWCGFLREKIAESGIKNVTLKEITGKRIDNFNEKDYRNPDDFVSKDAKSAGLSFEEYVKAIDAYPEEYFNMVLVDGRARNSCIKRAISHIAIGGFLIVDNTDREYYLDPFPELQDRSCWQKYEYQGPVFFQHAFSKTSAFRKLYFNSKRNPTVSSPG</sequence>
<dbReference type="EMBL" id="VSSQ01014196">
    <property type="protein sequence ID" value="MPM53147.1"/>
    <property type="molecule type" value="Genomic_DNA"/>
</dbReference>
<name>A0A645AJE8_9ZZZZ</name>